<dbReference type="Pfam" id="PF01256">
    <property type="entry name" value="Carb_kinase"/>
    <property type="match status" value="1"/>
</dbReference>
<dbReference type="OMA" id="IMNSIPH"/>
<evidence type="ECO:0000256" key="5">
    <source>
        <dbReference type="ARBA" id="ARBA00023027"/>
    </source>
</evidence>
<dbReference type="GO" id="GO:0005737">
    <property type="term" value="C:cytoplasm"/>
    <property type="evidence" value="ECO:0007669"/>
    <property type="project" value="UniProtKB-SubCell"/>
</dbReference>
<evidence type="ECO:0000313" key="11">
    <source>
        <dbReference type="Proteomes" id="UP000005666"/>
    </source>
</evidence>
<dbReference type="GO" id="GO:0046496">
    <property type="term" value="P:nicotinamide nucleotide metabolic process"/>
    <property type="evidence" value="ECO:0007669"/>
    <property type="project" value="UniProtKB-UniRule"/>
</dbReference>
<evidence type="ECO:0000259" key="9">
    <source>
        <dbReference type="PROSITE" id="PS51383"/>
    </source>
</evidence>
<dbReference type="GO" id="GO:0110051">
    <property type="term" value="P:metabolite repair"/>
    <property type="evidence" value="ECO:0007669"/>
    <property type="project" value="TreeGrafter"/>
</dbReference>
<dbReference type="PROSITE" id="PS01050">
    <property type="entry name" value="YJEF_C_2"/>
    <property type="match status" value="1"/>
</dbReference>
<evidence type="ECO:0000256" key="4">
    <source>
        <dbReference type="ARBA" id="ARBA00022857"/>
    </source>
</evidence>
<comment type="function">
    <text evidence="8">Catalyzes the dehydration of the S-form of NAD(P)HX at the expense of ATP, which is converted to ADP. Together with NAD(P)HX epimerase, which catalyzes the epimerization of the S- and R-forms, the enzyme allows the repair of both epimers of NAD(P)HX, a damaged form of NAD(P)H that is a result of enzymatic or heat-dependent hydration.</text>
</comment>
<evidence type="ECO:0000256" key="2">
    <source>
        <dbReference type="ARBA" id="ARBA00022741"/>
    </source>
</evidence>
<dbReference type="CDD" id="cd01171">
    <property type="entry name" value="YXKO-related"/>
    <property type="match status" value="1"/>
</dbReference>
<dbReference type="GeneID" id="11531362"/>
<feature type="binding site" evidence="8">
    <location>
        <begin position="179"/>
        <end position="185"/>
    </location>
    <ligand>
        <name>(6S)-NADPHX</name>
        <dbReference type="ChEBI" id="CHEBI:64076"/>
    </ligand>
</feature>
<evidence type="ECO:0000256" key="8">
    <source>
        <dbReference type="HAMAP-Rule" id="MF_03157"/>
    </source>
</evidence>
<accession>G8BTV3</accession>
<gene>
    <name evidence="10" type="primary">TPHA0E02390</name>
    <name evidence="10" type="ordered locus">TPHA_0E02390</name>
</gene>
<protein>
    <recommendedName>
        <fullName evidence="8">ATP-dependent (S)-NAD(P)H-hydrate dehydratase</fullName>
        <ecNumber evidence="8">4.2.1.93</ecNumber>
    </recommendedName>
    <alternativeName>
        <fullName evidence="8">ATP-dependent NAD(P)HX dehydratase</fullName>
    </alternativeName>
</protein>
<proteinExistence type="inferred from homology"/>
<evidence type="ECO:0000256" key="3">
    <source>
        <dbReference type="ARBA" id="ARBA00022840"/>
    </source>
</evidence>
<organism evidence="10 11">
    <name type="scientific">Tetrapisispora phaffii (strain ATCC 24235 / CBS 4417 / NBRC 1672 / NRRL Y-8282 / UCD 70-5)</name>
    <name type="common">Yeast</name>
    <name type="synonym">Fabospora phaffii</name>
    <dbReference type="NCBI Taxonomy" id="1071381"/>
    <lineage>
        <taxon>Eukaryota</taxon>
        <taxon>Fungi</taxon>
        <taxon>Dikarya</taxon>
        <taxon>Ascomycota</taxon>
        <taxon>Saccharomycotina</taxon>
        <taxon>Saccharomycetes</taxon>
        <taxon>Saccharomycetales</taxon>
        <taxon>Saccharomycetaceae</taxon>
        <taxon>Tetrapisispora</taxon>
    </lineage>
</organism>
<keyword evidence="6 8" id="KW-0456">Lyase</keyword>
<keyword evidence="1 8" id="KW-0597">Phosphoprotein</keyword>
<dbReference type="EMBL" id="HE612860">
    <property type="protein sequence ID" value="CCE63331.1"/>
    <property type="molecule type" value="Genomic_DNA"/>
</dbReference>
<dbReference type="PANTHER" id="PTHR12592">
    <property type="entry name" value="ATP-DEPENDENT (S)-NAD(P)H-HYDRATE DEHYDRATASE FAMILY MEMBER"/>
    <property type="match status" value="1"/>
</dbReference>
<feature type="binding site" evidence="8">
    <location>
        <position position="255"/>
    </location>
    <ligand>
        <name>(6S)-NADPHX</name>
        <dbReference type="ChEBI" id="CHEBI:64076"/>
    </ligand>
</feature>
<dbReference type="Proteomes" id="UP000005666">
    <property type="component" value="Chromosome 5"/>
</dbReference>
<comment type="subcellular location">
    <subcellularLocation>
        <location evidence="8">Cytoplasm</location>
    </subcellularLocation>
</comment>
<dbReference type="RefSeq" id="XP_003685765.1">
    <property type="nucleotide sequence ID" value="XM_003685717.1"/>
</dbReference>
<dbReference type="InterPro" id="IPR000631">
    <property type="entry name" value="CARKD"/>
</dbReference>
<keyword evidence="8" id="KW-0963">Cytoplasm</keyword>
<dbReference type="PANTHER" id="PTHR12592:SF0">
    <property type="entry name" value="ATP-DEPENDENT (S)-NAD(P)H-HYDRATE DEHYDRATASE"/>
    <property type="match status" value="1"/>
</dbReference>
<dbReference type="HAMAP" id="MF_01965">
    <property type="entry name" value="NADHX_dehydratase"/>
    <property type="match status" value="1"/>
</dbReference>
<keyword evidence="3 8" id="KW-0067">ATP-binding</keyword>
<dbReference type="AlphaFoldDB" id="G8BTV3"/>
<dbReference type="OrthoDB" id="8110916at2759"/>
<comment type="similarity">
    <text evidence="8">Belongs to the NnrD/CARKD family.</text>
</comment>
<reference evidence="10 11" key="1">
    <citation type="journal article" date="2011" name="Proc. Natl. Acad. Sci. U.S.A.">
        <title>Evolutionary erosion of yeast sex chromosomes by mating-type switching accidents.</title>
        <authorList>
            <person name="Gordon J.L."/>
            <person name="Armisen D."/>
            <person name="Proux-Wera E."/>
            <person name="Oheigeartaigh S.S."/>
            <person name="Byrne K.P."/>
            <person name="Wolfe K.H."/>
        </authorList>
    </citation>
    <scope>NUCLEOTIDE SEQUENCE [LARGE SCALE GENOMIC DNA]</scope>
    <source>
        <strain evidence="11">ATCC 24235 / CBS 4417 / NBRC 1672 / NRRL Y-8282 / UCD 70-5</strain>
    </source>
</reference>
<keyword evidence="4" id="KW-0521">NADP</keyword>
<keyword evidence="5 8" id="KW-0520">NAD</keyword>
<comment type="cofactor">
    <cofactor evidence="8">
        <name>Mg(2+)</name>
        <dbReference type="ChEBI" id="CHEBI:18420"/>
    </cofactor>
</comment>
<dbReference type="GO" id="GO:0005524">
    <property type="term" value="F:ATP binding"/>
    <property type="evidence" value="ECO:0007669"/>
    <property type="project" value="UniProtKB-KW"/>
</dbReference>
<dbReference type="HOGENOM" id="CLU_030651_0_0_1"/>
<feature type="binding site" evidence="8">
    <location>
        <position position="118"/>
    </location>
    <ligand>
        <name>(6S)-NADPHX</name>
        <dbReference type="ChEBI" id="CHEBI:64076"/>
    </ligand>
</feature>
<feature type="domain" description="YjeF C-terminal" evidence="9">
    <location>
        <begin position="13"/>
        <end position="332"/>
    </location>
</feature>
<comment type="catalytic activity">
    <reaction evidence="8">
        <text>(6S)-NADHX + ATP = ADP + phosphate + NADH + H(+)</text>
        <dbReference type="Rhea" id="RHEA:19017"/>
        <dbReference type="ChEBI" id="CHEBI:15378"/>
        <dbReference type="ChEBI" id="CHEBI:30616"/>
        <dbReference type="ChEBI" id="CHEBI:43474"/>
        <dbReference type="ChEBI" id="CHEBI:57945"/>
        <dbReference type="ChEBI" id="CHEBI:64074"/>
        <dbReference type="ChEBI" id="CHEBI:456216"/>
        <dbReference type="EC" id="4.2.1.93"/>
    </reaction>
</comment>
<dbReference type="Gene3D" id="3.40.1190.20">
    <property type="match status" value="1"/>
</dbReference>
<keyword evidence="2 8" id="KW-0547">Nucleotide-binding</keyword>
<comment type="catalytic activity">
    <reaction evidence="7 8">
        <text>(6S)-NADPHX + ATP = ADP + phosphate + NADPH + H(+)</text>
        <dbReference type="Rhea" id="RHEA:32231"/>
        <dbReference type="ChEBI" id="CHEBI:15378"/>
        <dbReference type="ChEBI" id="CHEBI:30616"/>
        <dbReference type="ChEBI" id="CHEBI:43474"/>
        <dbReference type="ChEBI" id="CHEBI:57783"/>
        <dbReference type="ChEBI" id="CHEBI:64076"/>
        <dbReference type="ChEBI" id="CHEBI:456216"/>
        <dbReference type="EC" id="4.2.1.93"/>
    </reaction>
</comment>
<dbReference type="InterPro" id="IPR029056">
    <property type="entry name" value="Ribokinase-like"/>
</dbReference>
<dbReference type="GO" id="GO:0047453">
    <property type="term" value="F:ATP-dependent NAD(P)H-hydrate dehydratase activity"/>
    <property type="evidence" value="ECO:0007669"/>
    <property type="project" value="UniProtKB-UniRule"/>
</dbReference>
<evidence type="ECO:0000313" key="10">
    <source>
        <dbReference type="EMBL" id="CCE63331.1"/>
    </source>
</evidence>
<feature type="binding site" evidence="8">
    <location>
        <begin position="219"/>
        <end position="223"/>
    </location>
    <ligand>
        <name>ATP</name>
        <dbReference type="ChEBI" id="CHEBI:30616"/>
    </ligand>
</feature>
<dbReference type="SUPFAM" id="SSF53613">
    <property type="entry name" value="Ribokinase-like"/>
    <property type="match status" value="1"/>
</dbReference>
<dbReference type="NCBIfam" id="TIGR00196">
    <property type="entry name" value="yjeF_cterm"/>
    <property type="match status" value="1"/>
</dbReference>
<name>G8BTV3_TETPH</name>
<dbReference type="PROSITE" id="PS51383">
    <property type="entry name" value="YJEF_C_3"/>
    <property type="match status" value="1"/>
</dbReference>
<keyword evidence="11" id="KW-1185">Reference proteome</keyword>
<dbReference type="FunFam" id="3.40.1190.20:FF:000023">
    <property type="entry name" value="ATP-dependent (S)-NAD(P)H-hydrate dehydratase"/>
    <property type="match status" value="1"/>
</dbReference>
<sequence length="337" mass="37449">MSILNRASHSELIKLAYERIIPPLLPTLYKGQSSKICVIGGSEDYTGAPYFSANAASLMGCDLTHIICEENAATVIKSYNPNLMVHPYLVTSRDNATSNFEKIKTLLARMYTIVIGPGLGREAKMINDVKRILKIVLNDCEGKIPIILDADSLYVLSIDDEMVELVKQFPLGKIILTPNVIEFKRICDRLLQSDKDVNESIEEQSIKISELLNCTVFCKGETDQIVASIKNNKSESIILNNTVSGSNKRVGGQGDTLTGTIACMLAYSRAVHDFKILGERKNDLKWIEYVLLSCYIGSSITRTCSNIAYKEKGRAMQTTDMNSHVGKVFQKFFPDKS</sequence>
<feature type="binding site" evidence="8">
    <location>
        <begin position="245"/>
        <end position="254"/>
    </location>
    <ligand>
        <name>ATP</name>
        <dbReference type="ChEBI" id="CHEBI:30616"/>
    </ligand>
</feature>
<dbReference type="eggNOG" id="KOG3974">
    <property type="taxonomic scope" value="Eukaryota"/>
</dbReference>
<dbReference type="InterPro" id="IPR017953">
    <property type="entry name" value="Carbohydrate_kinase_pred_CS"/>
</dbReference>
<dbReference type="STRING" id="1071381.G8BTV3"/>
<dbReference type="EC" id="4.2.1.93" evidence="8"/>
<evidence type="ECO:0000256" key="1">
    <source>
        <dbReference type="ARBA" id="ARBA00022553"/>
    </source>
</evidence>
<evidence type="ECO:0000256" key="6">
    <source>
        <dbReference type="ARBA" id="ARBA00023239"/>
    </source>
</evidence>
<evidence type="ECO:0000256" key="7">
    <source>
        <dbReference type="ARBA" id="ARBA00047472"/>
    </source>
</evidence>
<dbReference type="KEGG" id="tpf:TPHA_0E02390"/>